<reference evidence="2 4" key="1">
    <citation type="journal article" date="2016" name="Plant Dis.">
        <title>Improved production of propionic acid using genome shuffling.</title>
        <authorList>
            <person name="Luna-Flores C.H."/>
            <person name="Palfreyman R.W."/>
            <person name="Kromer J.O."/>
            <person name="Nielsen L.K."/>
            <person name="Marcellin E."/>
        </authorList>
    </citation>
    <scope>NUCLEOTIDE SEQUENCE [LARGE SCALE GENOMIC DNA]</scope>
    <source>
        <strain evidence="2 4">F3E8</strain>
    </source>
</reference>
<dbReference type="RefSeq" id="WP_062819069.1">
    <property type="nucleotide sequence ID" value="NZ_CP014352.1"/>
</dbReference>
<accession>A0AAC8YDU8</accession>
<dbReference type="EMBL" id="CP014352">
    <property type="protein sequence ID" value="AMS04653.1"/>
    <property type="molecule type" value="Genomic_DNA"/>
</dbReference>
<dbReference type="EMBL" id="CP015970">
    <property type="protein sequence ID" value="AOZ46142.1"/>
    <property type="molecule type" value="Genomic_DNA"/>
</dbReference>
<reference evidence="1 3" key="2">
    <citation type="submission" date="2016-02" db="EMBL/GenBank/DDBJ databases">
        <title>Complete Genome Sequence of Propionibacterium acidipropionici ATCC 55737.</title>
        <authorList>
            <person name="Luna Flores C.H."/>
            <person name="Nielsen L.K."/>
            <person name="Marcellin E."/>
        </authorList>
    </citation>
    <scope>NUCLEOTIDE SEQUENCE [LARGE SCALE GENOMIC DNA]</scope>
    <source>
        <strain evidence="1 3">ATCC 55737</strain>
    </source>
</reference>
<protein>
    <submittedName>
        <fullName evidence="1">Uncharacterized protein</fullName>
    </submittedName>
</protein>
<dbReference type="Proteomes" id="UP000178666">
    <property type="component" value="Chromosome"/>
</dbReference>
<keyword evidence="4" id="KW-1185">Reference proteome</keyword>
<evidence type="ECO:0000313" key="2">
    <source>
        <dbReference type="EMBL" id="AOZ46142.1"/>
    </source>
</evidence>
<gene>
    <name evidence="2" type="ORF">A8L58_04770</name>
    <name evidence="1" type="ORF">AXH35_03305</name>
</gene>
<organism evidence="1 3">
    <name type="scientific">Acidipropionibacterium acidipropionici</name>
    <dbReference type="NCBI Taxonomy" id="1748"/>
    <lineage>
        <taxon>Bacteria</taxon>
        <taxon>Bacillati</taxon>
        <taxon>Actinomycetota</taxon>
        <taxon>Actinomycetes</taxon>
        <taxon>Propionibacteriales</taxon>
        <taxon>Propionibacteriaceae</taxon>
        <taxon>Acidipropionibacterium</taxon>
    </lineage>
</organism>
<sequence length="65" mass="7761">MRLLTRWLTTKILERHDRARLRTIRARQLDTLQARATPIVGPRQAAIMRALQECHDDMHSTDRWL</sequence>
<name>A0AAC8YDU8_9ACTN</name>
<evidence type="ECO:0000313" key="4">
    <source>
        <dbReference type="Proteomes" id="UP000178666"/>
    </source>
</evidence>
<dbReference type="AlphaFoldDB" id="A0AAC8YDU8"/>
<dbReference type="Proteomes" id="UP000075221">
    <property type="component" value="Chromosome"/>
</dbReference>
<proteinExistence type="predicted"/>
<evidence type="ECO:0000313" key="3">
    <source>
        <dbReference type="Proteomes" id="UP000075221"/>
    </source>
</evidence>
<evidence type="ECO:0000313" key="1">
    <source>
        <dbReference type="EMBL" id="AMS04653.1"/>
    </source>
</evidence>